<name>A0A367RPH5_NOSPU</name>
<organism evidence="1 2">
    <name type="scientific">Nostoc punctiforme NIES-2108</name>
    <dbReference type="NCBI Taxonomy" id="1356359"/>
    <lineage>
        <taxon>Bacteria</taxon>
        <taxon>Bacillati</taxon>
        <taxon>Cyanobacteriota</taxon>
        <taxon>Cyanophyceae</taxon>
        <taxon>Nostocales</taxon>
        <taxon>Nostocaceae</taxon>
        <taxon>Nostoc</taxon>
    </lineage>
</organism>
<dbReference type="SUPFAM" id="SSF52540">
    <property type="entry name" value="P-loop containing nucleoside triphosphate hydrolases"/>
    <property type="match status" value="1"/>
</dbReference>
<proteinExistence type="predicted"/>
<dbReference type="InterPro" id="IPR027417">
    <property type="entry name" value="P-loop_NTPase"/>
</dbReference>
<dbReference type="EMBL" id="LXQE01000136">
    <property type="protein sequence ID" value="RCJ37630.1"/>
    <property type="molecule type" value="Genomic_DNA"/>
</dbReference>
<dbReference type="AlphaFoldDB" id="A0A367RPH5"/>
<sequence>MSSDLHPSQLHQHLQMYACAKWSFWGSLVVSCGLLFLGASQKPESKPWILGASVGVLEVGRRHRQTAKLLQESLGDIDRASRLNFQAWARDNTQPTAQLALTVGAVDANWKPQNLIADPVEYIQKKQKHVALVGGTGDGKSTFTQYLSSKIGGRVVIYDSDAKPDDWSWIDQADVIGRKGNFKAIDTAMGNDLKTLEELVELRGEGGDNAIAGRERFLVAEEFPILVDECDHSTNWIKRHAKRGRRYKQFICALAQNDTAENFGLQGDKDTLYSCFVLVRLGQFGRDHARTKLKDPQLEQWLKAGGKRRFLVDDCPCELDLSNWGAGSMVQPETSGGGDEEVRSLPPQASQVKAMNEFEQFILDWGQQHPGEVLKARILLQASRLFEGMQPDEVRIIFASMADRELGEVEGNGDRLGWRWSK</sequence>
<gene>
    <name evidence="1" type="ORF">A6769_12065</name>
</gene>
<reference evidence="1 2" key="1">
    <citation type="submission" date="2016-04" db="EMBL/GenBank/DDBJ databases">
        <authorList>
            <person name="Evans L.H."/>
            <person name="Alamgir A."/>
            <person name="Owens N."/>
            <person name="Weber N.D."/>
            <person name="Virtaneva K."/>
            <person name="Barbian K."/>
            <person name="Babar A."/>
            <person name="Rosenke K."/>
        </authorList>
    </citation>
    <scope>NUCLEOTIDE SEQUENCE [LARGE SCALE GENOMIC DNA]</scope>
    <source>
        <strain evidence="1">NIES-2108</strain>
    </source>
</reference>
<evidence type="ECO:0000313" key="2">
    <source>
        <dbReference type="Proteomes" id="UP000252085"/>
    </source>
</evidence>
<accession>A0A367RPH5</accession>
<evidence type="ECO:0000313" key="1">
    <source>
        <dbReference type="EMBL" id="RCJ37630.1"/>
    </source>
</evidence>
<dbReference type="Proteomes" id="UP000252085">
    <property type="component" value="Unassembled WGS sequence"/>
</dbReference>
<dbReference type="Gene3D" id="3.40.50.300">
    <property type="entry name" value="P-loop containing nucleotide triphosphate hydrolases"/>
    <property type="match status" value="1"/>
</dbReference>
<protein>
    <submittedName>
        <fullName evidence="1">Uncharacterized protein</fullName>
    </submittedName>
</protein>
<comment type="caution">
    <text evidence="1">The sequence shown here is derived from an EMBL/GenBank/DDBJ whole genome shotgun (WGS) entry which is preliminary data.</text>
</comment>